<reference evidence="2" key="1">
    <citation type="submission" date="2017-10" db="EMBL/GenBank/DDBJ databases">
        <title>Rapid genome shrinkage in a self-fertile nematode reveals novel sperm competition proteins.</title>
        <authorList>
            <person name="Yin D."/>
            <person name="Schwarz E.M."/>
            <person name="Thomas C.G."/>
            <person name="Felde R.L."/>
            <person name="Korf I.F."/>
            <person name="Cutter A.D."/>
            <person name="Schartner C.M."/>
            <person name="Ralston E.J."/>
            <person name="Meyer B.J."/>
            <person name="Haag E.S."/>
        </authorList>
    </citation>
    <scope>NUCLEOTIDE SEQUENCE [LARGE SCALE GENOMIC DNA]</scope>
    <source>
        <strain evidence="2">JU1422</strain>
    </source>
</reference>
<proteinExistence type="predicted"/>
<accession>A0A2G5TBX2</accession>
<dbReference type="PRINTS" id="PR00081">
    <property type="entry name" value="GDHRDH"/>
</dbReference>
<dbReference type="PANTHER" id="PTHR44115">
    <property type="entry name" value="PROTEIN CBG09704"/>
    <property type="match status" value="1"/>
</dbReference>
<dbReference type="AlphaFoldDB" id="A0A2G5TBX2"/>
<sequence length="164" mass="17651">MPRFSGKVALITGSSTGIGKATAILFAQEGAKVTITGRNTQRLEEMKQEILKAGIPEDHVLAITADLNTEEGQDELINETIEKFGKLDILINNAGALFHDAQGRNGIAQDISVYDRTMEINMRTVVTLTQKALKFLIEAKGEIVNVSSMAAGPQAVSFGEFSAK</sequence>
<dbReference type="InterPro" id="IPR036291">
    <property type="entry name" value="NAD(P)-bd_dom_sf"/>
</dbReference>
<keyword evidence="2" id="KW-1185">Reference proteome</keyword>
<name>A0A2G5TBX2_9PELO</name>
<dbReference type="SUPFAM" id="SSF51735">
    <property type="entry name" value="NAD(P)-binding Rossmann-fold domains"/>
    <property type="match status" value="1"/>
</dbReference>
<organism evidence="1 2">
    <name type="scientific">Caenorhabditis nigoni</name>
    <dbReference type="NCBI Taxonomy" id="1611254"/>
    <lineage>
        <taxon>Eukaryota</taxon>
        <taxon>Metazoa</taxon>
        <taxon>Ecdysozoa</taxon>
        <taxon>Nematoda</taxon>
        <taxon>Chromadorea</taxon>
        <taxon>Rhabditida</taxon>
        <taxon>Rhabditina</taxon>
        <taxon>Rhabditomorpha</taxon>
        <taxon>Rhabditoidea</taxon>
        <taxon>Rhabditidae</taxon>
        <taxon>Peloderinae</taxon>
        <taxon>Caenorhabditis</taxon>
    </lineage>
</organism>
<evidence type="ECO:0000313" key="1">
    <source>
        <dbReference type="EMBL" id="PIC24864.1"/>
    </source>
</evidence>
<dbReference type="Proteomes" id="UP000230233">
    <property type="component" value="Chromosome V"/>
</dbReference>
<protein>
    <submittedName>
        <fullName evidence="1">Uncharacterized protein</fullName>
    </submittedName>
</protein>
<dbReference type="Pfam" id="PF00106">
    <property type="entry name" value="adh_short"/>
    <property type="match status" value="1"/>
</dbReference>
<dbReference type="Gene3D" id="3.40.50.720">
    <property type="entry name" value="NAD(P)-binding Rossmann-like Domain"/>
    <property type="match status" value="1"/>
</dbReference>
<dbReference type="EMBL" id="PDUG01000005">
    <property type="protein sequence ID" value="PIC24864.1"/>
    <property type="molecule type" value="Genomic_DNA"/>
</dbReference>
<comment type="caution">
    <text evidence="1">The sequence shown here is derived from an EMBL/GenBank/DDBJ whole genome shotgun (WGS) entry which is preliminary data.</text>
</comment>
<gene>
    <name evidence="1" type="primary">Cnig_chr_V.g18014</name>
    <name evidence="1" type="ORF">B9Z55_018014</name>
</gene>
<dbReference type="InterPro" id="IPR002347">
    <property type="entry name" value="SDR_fam"/>
</dbReference>
<evidence type="ECO:0000313" key="2">
    <source>
        <dbReference type="Proteomes" id="UP000230233"/>
    </source>
</evidence>
<dbReference type="PANTHER" id="PTHR44115:SF3">
    <property type="entry name" value="3-OXOACYL-[ACYL-CARRIER-PROTEIN] REDUCTASE-RELATED"/>
    <property type="match status" value="1"/>
</dbReference>
<dbReference type="PRINTS" id="PR00080">
    <property type="entry name" value="SDRFAMILY"/>
</dbReference>
<dbReference type="OrthoDB" id="47007at2759"/>